<sequence>MSKLAAYLKTIDEVIEKGPFKDDWASLSQVPEPTWYKKAKFGIFIHWGVYSVPAFGSEWYPRHMYDVGSKFYEHHIKTYGLHKDFGYADFVPMFKAEKFDPKAWVELFKAAGAKYVMPVAEHHDGFQMYDSDLSEWCAAKKGPKRDILGELKKEIEANDMVFTASSHRAENFWFMSGCRDFDSGIQDIEYQEPYGYAHKLFDAKSVGSTHNIYNEGPCEEHLEDWLVRTCELVDKYQPKVVWFDWWIQNMAFKPYLKKFAAYYYNRGVEWGEQVAINYKNDAYAKGTAIFDVERGQLANIRPRFWQTDTAVAKNSWCYTENNDFKTPESIVCDLIDIISKNGCMLLNIGPKADGTIAEEDESVLRAIGKWLATNGESIYDTSYWSVFGEGPTEIVEGCMNDVARSPFTSEDIRFTYKAPYIYANILKWPDNGEVVIKSLAKGSKHFEGHLQAIELLGFDGEVTYERLEEGLKINVDQPINTTFPVCFKITID</sequence>
<dbReference type="Gene3D" id="2.60.40.1180">
    <property type="entry name" value="Golgi alpha-mannosidase II"/>
    <property type="match status" value="1"/>
</dbReference>
<organism evidence="9 10">
    <name type="scientific">Vallitalea pronyensis</name>
    <dbReference type="NCBI Taxonomy" id="1348613"/>
    <lineage>
        <taxon>Bacteria</taxon>
        <taxon>Bacillati</taxon>
        <taxon>Bacillota</taxon>
        <taxon>Clostridia</taxon>
        <taxon>Lachnospirales</taxon>
        <taxon>Vallitaleaceae</taxon>
        <taxon>Vallitalea</taxon>
    </lineage>
</organism>
<feature type="domain" description="Alpha-L-fucosidase C-terminal" evidence="8">
    <location>
        <begin position="408"/>
        <end position="478"/>
    </location>
</feature>
<dbReference type="PIRSF" id="PIRSF001092">
    <property type="entry name" value="Alpha-L-fucosidase"/>
    <property type="match status" value="1"/>
</dbReference>
<evidence type="ECO:0000313" key="9">
    <source>
        <dbReference type="EMBL" id="QUI25825.1"/>
    </source>
</evidence>
<name>A0A8J8SJC6_9FIRM</name>
<dbReference type="GO" id="GO:0016139">
    <property type="term" value="P:glycoside catabolic process"/>
    <property type="evidence" value="ECO:0007669"/>
    <property type="project" value="TreeGrafter"/>
</dbReference>
<evidence type="ECO:0000259" key="7">
    <source>
        <dbReference type="Pfam" id="PF01120"/>
    </source>
</evidence>
<dbReference type="InterPro" id="IPR013780">
    <property type="entry name" value="Glyco_hydro_b"/>
</dbReference>
<dbReference type="Pfam" id="PF01120">
    <property type="entry name" value="Alpha_L_fucos"/>
    <property type="match status" value="1"/>
</dbReference>
<keyword evidence="5" id="KW-0378">Hydrolase</keyword>
<dbReference type="Gene3D" id="3.20.20.80">
    <property type="entry name" value="Glycosidases"/>
    <property type="match status" value="1"/>
</dbReference>
<dbReference type="InterPro" id="IPR057739">
    <property type="entry name" value="Glyco_hydro_29_N"/>
</dbReference>
<dbReference type="Pfam" id="PF16757">
    <property type="entry name" value="Fucosidase_C"/>
    <property type="match status" value="1"/>
</dbReference>
<keyword evidence="10" id="KW-1185">Reference proteome</keyword>
<dbReference type="PRINTS" id="PR00741">
    <property type="entry name" value="GLHYDRLASE29"/>
</dbReference>
<feature type="domain" description="Glycoside hydrolase family 29 N-terminal" evidence="7">
    <location>
        <begin position="14"/>
        <end position="376"/>
    </location>
</feature>
<dbReference type="EC" id="3.2.1.51" evidence="3"/>
<evidence type="ECO:0000256" key="6">
    <source>
        <dbReference type="ARBA" id="ARBA00023295"/>
    </source>
</evidence>
<dbReference type="GO" id="GO:0005764">
    <property type="term" value="C:lysosome"/>
    <property type="evidence" value="ECO:0007669"/>
    <property type="project" value="TreeGrafter"/>
</dbReference>
<proteinExistence type="inferred from homology"/>
<keyword evidence="6" id="KW-0326">Glycosidase</keyword>
<reference evidence="9" key="1">
    <citation type="submission" date="2020-07" db="EMBL/GenBank/DDBJ databases">
        <title>Vallitalea pronyensis genome.</title>
        <authorList>
            <person name="Postec A."/>
        </authorList>
    </citation>
    <scope>NUCLEOTIDE SEQUENCE</scope>
    <source>
        <strain evidence="9">FatNI3</strain>
    </source>
</reference>
<dbReference type="InterPro" id="IPR017853">
    <property type="entry name" value="GH"/>
</dbReference>
<evidence type="ECO:0000256" key="1">
    <source>
        <dbReference type="ARBA" id="ARBA00004071"/>
    </source>
</evidence>
<dbReference type="SUPFAM" id="SSF51445">
    <property type="entry name" value="(Trans)glycosidases"/>
    <property type="match status" value="1"/>
</dbReference>
<evidence type="ECO:0000259" key="8">
    <source>
        <dbReference type="Pfam" id="PF16757"/>
    </source>
</evidence>
<evidence type="ECO:0000313" key="10">
    <source>
        <dbReference type="Proteomes" id="UP000683246"/>
    </source>
</evidence>
<dbReference type="SMART" id="SM00812">
    <property type="entry name" value="Alpha_L_fucos"/>
    <property type="match status" value="1"/>
</dbReference>
<evidence type="ECO:0000256" key="4">
    <source>
        <dbReference type="ARBA" id="ARBA00022729"/>
    </source>
</evidence>
<dbReference type="SMR" id="A0A8J8SJC6"/>
<comment type="function">
    <text evidence="1">Alpha-L-fucosidase is responsible for hydrolyzing the alpha-1,6-linked fucose joined to the reducing-end N-acetylglucosamine of the carbohydrate moieties of glycoproteins.</text>
</comment>
<dbReference type="AlphaFoldDB" id="A0A8J8SJC6"/>
<dbReference type="Proteomes" id="UP000683246">
    <property type="component" value="Chromosome"/>
</dbReference>
<accession>A0A8J8SJC6</accession>
<comment type="similarity">
    <text evidence="2">Belongs to the glycosyl hydrolase 29 family.</text>
</comment>
<dbReference type="FunFam" id="3.20.20.80:FF:000158">
    <property type="entry name" value="Exported alpha-L-fucosidase"/>
    <property type="match status" value="1"/>
</dbReference>
<dbReference type="PANTHER" id="PTHR10030:SF37">
    <property type="entry name" value="ALPHA-L-FUCOSIDASE-RELATED"/>
    <property type="match status" value="1"/>
</dbReference>
<evidence type="ECO:0000256" key="2">
    <source>
        <dbReference type="ARBA" id="ARBA00007951"/>
    </source>
</evidence>
<dbReference type="GO" id="GO:0004560">
    <property type="term" value="F:alpha-L-fucosidase activity"/>
    <property type="evidence" value="ECO:0007669"/>
    <property type="project" value="InterPro"/>
</dbReference>
<dbReference type="InterPro" id="IPR031919">
    <property type="entry name" value="Fucosidase_C"/>
</dbReference>
<keyword evidence="4" id="KW-0732">Signal</keyword>
<dbReference type="EMBL" id="CP058649">
    <property type="protein sequence ID" value="QUI25825.1"/>
    <property type="molecule type" value="Genomic_DNA"/>
</dbReference>
<evidence type="ECO:0000256" key="5">
    <source>
        <dbReference type="ARBA" id="ARBA00022801"/>
    </source>
</evidence>
<dbReference type="PANTHER" id="PTHR10030">
    <property type="entry name" value="ALPHA-L-FUCOSIDASE"/>
    <property type="match status" value="1"/>
</dbReference>
<protein>
    <recommendedName>
        <fullName evidence="3">alpha-L-fucosidase</fullName>
        <ecNumber evidence="3">3.2.1.51</ecNumber>
    </recommendedName>
</protein>
<dbReference type="InterPro" id="IPR016286">
    <property type="entry name" value="FUC_metazoa-typ"/>
</dbReference>
<dbReference type="KEGG" id="vpy:HZI73_21305"/>
<dbReference type="GO" id="GO:0006004">
    <property type="term" value="P:fucose metabolic process"/>
    <property type="evidence" value="ECO:0007669"/>
    <property type="project" value="InterPro"/>
</dbReference>
<gene>
    <name evidence="9" type="ORF">HZI73_21305</name>
</gene>
<evidence type="ECO:0000256" key="3">
    <source>
        <dbReference type="ARBA" id="ARBA00012662"/>
    </source>
</evidence>
<dbReference type="InterPro" id="IPR000933">
    <property type="entry name" value="Glyco_hydro_29"/>
</dbReference>